<dbReference type="EMBL" id="PECH01000010">
    <property type="protein sequence ID" value="TDZ77374.1"/>
    <property type="molecule type" value="Genomic_DNA"/>
</dbReference>
<dbReference type="Proteomes" id="UP000295117">
    <property type="component" value="Unassembled WGS sequence"/>
</dbReference>
<comment type="caution">
    <text evidence="1">The sequence shown here is derived from an EMBL/GenBank/DDBJ whole genome shotgun (WGS) entry which is preliminary data.</text>
</comment>
<evidence type="ECO:0000313" key="2">
    <source>
        <dbReference type="Proteomes" id="UP000295117"/>
    </source>
</evidence>
<reference evidence="1 2" key="1">
    <citation type="journal article" date="2019" name="Sci. Rep.">
        <title>Extended insight into the Mycobacterium chelonae-abscessus complex through whole genome sequencing of Mycobacterium salmoniphilum outbreak and Mycobacterium salmoniphilum-like strains.</title>
        <authorList>
            <person name="Behra P.R.K."/>
            <person name="Das S."/>
            <person name="Pettersson B.M.F."/>
            <person name="Shirreff L."/>
            <person name="DuCote T."/>
            <person name="Jacobsson K.G."/>
            <person name="Ennis D.G."/>
            <person name="Kirsebom L.A."/>
        </authorList>
    </citation>
    <scope>NUCLEOTIDE SEQUENCE [LARGE SCALE GENOMIC DNA]</scope>
    <source>
        <strain evidence="1 2">DE 4585</strain>
    </source>
</reference>
<dbReference type="RefSeq" id="WP_134073956.1">
    <property type="nucleotide sequence ID" value="NZ_PECH01000010.1"/>
</dbReference>
<organism evidence="1 2">
    <name type="scientific">Mycobacteroides salmoniphilum</name>
    <dbReference type="NCBI Taxonomy" id="404941"/>
    <lineage>
        <taxon>Bacteria</taxon>
        <taxon>Bacillati</taxon>
        <taxon>Actinomycetota</taxon>
        <taxon>Actinomycetes</taxon>
        <taxon>Mycobacteriales</taxon>
        <taxon>Mycobacteriaceae</taxon>
        <taxon>Mycobacteroides</taxon>
    </lineage>
</organism>
<sequence length="388" mass="42541">MKVIGPVRLNDTNAWLTANGWHQASEGRGGWMWLNEQLDRKVGVVRNLDSDLQAQAGLVSRLADAHSRQASDVRRELQFWGIDVTYVRAANDVVVADTIPLNAGATMTESARLMFRSAASAALRLRPVIKGGYSVIGDRVADSVRMGHTIKGSYIIPVEVRVGDAEPAEDEDETDTDVGQDPLTGWETVATVESLERRMTRTFAQAMAAVHEEIVEREKLPQGEALMRLVSQGVTAEFVDAVARVLDHTEVGQLDTTFQWAQAQPAPRDVRATVAIPSDARDKIHRTGLELRSGKVPRAEVFTGPVVRVSHEPEEHTTAFAIRTVRGGRLCRIEALTTIPIAEVTQWMRDGTTIQLQGAVQRSSHGLYIPKANVAALVHLPSQMEING</sequence>
<accession>A0A4R8RTM0</accession>
<proteinExistence type="predicted"/>
<evidence type="ECO:0000313" key="1">
    <source>
        <dbReference type="EMBL" id="TDZ77374.1"/>
    </source>
</evidence>
<name>A0A4R8RTM0_9MYCO</name>
<protein>
    <submittedName>
        <fullName evidence="1">Uncharacterized protein</fullName>
    </submittedName>
</protein>
<gene>
    <name evidence="1" type="ORF">DE4585_04768</name>
</gene>
<dbReference type="AlphaFoldDB" id="A0A4R8RTM0"/>